<sequence length="188" mass="20517">MATLPIHTLHTTHPVKQAAWRPGYETEIAVVHLTPGISSKAGVLGSTTSLVGIDMSLQIHAHGAKTPMLSSSPASHFIAKGPSHRQRALSLGNTHNLGFYDNLLQLGTVGHSSQPTAYDGDADRIEIWDVRRNWVAKYVLGDSVADGPLQNSFGPTGFEVCRTRIYIMGRVHQWNVFPTRYAQRLPAA</sequence>
<dbReference type="EMBL" id="CP059669">
    <property type="protein sequence ID" value="QRW24507.1"/>
    <property type="molecule type" value="Genomic_DNA"/>
</dbReference>
<evidence type="ECO:0000313" key="1">
    <source>
        <dbReference type="EMBL" id="QRW24507.1"/>
    </source>
</evidence>
<protein>
    <submittedName>
        <fullName evidence="1">WD40 domain-containing protein</fullName>
    </submittedName>
</protein>
<dbReference type="AlphaFoldDB" id="A0A8H8T196"/>
<dbReference type="RefSeq" id="XP_043184744.1">
    <property type="nucleotide sequence ID" value="XM_043331234.1"/>
</dbReference>
<name>A0A8H8T196_9AGAM</name>
<dbReference type="Proteomes" id="UP000650533">
    <property type="component" value="Chromosome 12"/>
</dbReference>
<proteinExistence type="predicted"/>
<dbReference type="GeneID" id="67033697"/>
<evidence type="ECO:0000313" key="2">
    <source>
        <dbReference type="Proteomes" id="UP000650533"/>
    </source>
</evidence>
<reference evidence="1" key="1">
    <citation type="submission" date="2020-05" db="EMBL/GenBank/DDBJ databases">
        <title>Evolutionary and genomic comparisons of hybrid uninucleate and nonhybrid Rhizoctonia fungi.</title>
        <authorList>
            <person name="Li C."/>
            <person name="Chen X."/>
        </authorList>
    </citation>
    <scope>NUCLEOTIDE SEQUENCE</scope>
    <source>
        <strain evidence="1">AG-1 IA</strain>
    </source>
</reference>
<accession>A0A8H8T196</accession>
<organism evidence="1 2">
    <name type="scientific">Rhizoctonia solani</name>
    <dbReference type="NCBI Taxonomy" id="456999"/>
    <lineage>
        <taxon>Eukaryota</taxon>
        <taxon>Fungi</taxon>
        <taxon>Dikarya</taxon>
        <taxon>Basidiomycota</taxon>
        <taxon>Agaricomycotina</taxon>
        <taxon>Agaricomycetes</taxon>
        <taxon>Cantharellales</taxon>
        <taxon>Ceratobasidiaceae</taxon>
        <taxon>Rhizoctonia</taxon>
    </lineage>
</organism>
<dbReference type="KEGG" id="rsx:RhiXN_11419"/>
<gene>
    <name evidence="1" type="ORF">RhiXN_11419</name>
</gene>